<evidence type="ECO:0000313" key="2">
    <source>
        <dbReference type="EMBL" id="OGC40893.1"/>
    </source>
</evidence>
<keyword evidence="1" id="KW-0812">Transmembrane</keyword>
<feature type="transmembrane region" description="Helical" evidence="1">
    <location>
        <begin position="210"/>
        <end position="228"/>
    </location>
</feature>
<evidence type="ECO:0000256" key="1">
    <source>
        <dbReference type="SAM" id="Phobius"/>
    </source>
</evidence>
<name>A0A1F4U9B8_UNCSA</name>
<dbReference type="EMBL" id="MEUJ01000002">
    <property type="protein sequence ID" value="OGC40893.1"/>
    <property type="molecule type" value="Genomic_DNA"/>
</dbReference>
<keyword evidence="1" id="KW-1133">Transmembrane helix</keyword>
<feature type="transmembrane region" description="Helical" evidence="1">
    <location>
        <begin position="110"/>
        <end position="131"/>
    </location>
</feature>
<evidence type="ECO:0000313" key="3">
    <source>
        <dbReference type="Proteomes" id="UP000179242"/>
    </source>
</evidence>
<dbReference type="Proteomes" id="UP000179242">
    <property type="component" value="Unassembled WGS sequence"/>
</dbReference>
<organism evidence="2 3">
    <name type="scientific">candidate division WOR-1 bacterium RIFOXYC2_FULL_46_14</name>
    <dbReference type="NCBI Taxonomy" id="1802587"/>
    <lineage>
        <taxon>Bacteria</taxon>
        <taxon>Bacillati</taxon>
        <taxon>Saganbacteria</taxon>
    </lineage>
</organism>
<feature type="transmembrane region" description="Helical" evidence="1">
    <location>
        <begin position="138"/>
        <end position="156"/>
    </location>
</feature>
<accession>A0A1F4U9B8</accession>
<dbReference type="AlphaFoldDB" id="A0A1F4U9B8"/>
<protein>
    <recommendedName>
        <fullName evidence="4">Glycosyltransferase RgtA/B/C/D-like domain-containing protein</fullName>
    </recommendedName>
</protein>
<evidence type="ECO:0008006" key="4">
    <source>
        <dbReference type="Google" id="ProtNLM"/>
    </source>
</evidence>
<feature type="transmembrane region" description="Helical" evidence="1">
    <location>
        <begin position="356"/>
        <end position="376"/>
    </location>
</feature>
<gene>
    <name evidence="2" type="ORF">A2438_01200</name>
</gene>
<keyword evidence="1" id="KW-0472">Membrane</keyword>
<feature type="transmembrane region" description="Helical" evidence="1">
    <location>
        <begin position="7"/>
        <end position="24"/>
    </location>
</feature>
<feature type="transmembrane region" description="Helical" evidence="1">
    <location>
        <begin position="186"/>
        <end position="204"/>
    </location>
</feature>
<feature type="transmembrane region" description="Helical" evidence="1">
    <location>
        <begin position="397"/>
        <end position="417"/>
    </location>
</feature>
<comment type="caution">
    <text evidence="2">The sequence shown here is derived from an EMBL/GenBank/DDBJ whole genome shotgun (WGS) entry which is preliminary data.</text>
</comment>
<proteinExistence type="predicted"/>
<sequence>MHKKTILLKILLIISISLFTISLFKNISFPLLWNDESETAMMAKHVLAFGYPKIHDGKNMVYHFTNAVGMNKKYDANLNCTWTSYYFAAIGESLARGTDNLYAKTALLRIPFALLGLLGVLIFALGSINVFEDNNKKLLFLNLFFLFEFFSVPLLLHLKEARYYSVIVFLVAFLFFVYFKYIIFKKISFISYFLSTIVLLFFLFNTFYPAFFIFIATACAHQFFLFAAEALKAKNTIRPLFFGFAKKLSPLIASLLLMIPFMVFFRIFEISRSYHTHKTIDLASYFNNLHNIWKFFENYDFIYLALSMKIILLFFLAYFIKNKITFPINQKLQISNFLTLFLFVYMVIVARMPYFFQRYFIVLQPILIIILLLDGFSIFEYLKHYNQKEPTNKIKRIVPLSIIAIFAFGTINLIPVLNNHLYELFHQYKGPLDFVIPHIKENYTNPENLIIATNYEETSYMYYLGSKTIIGFVYNNLEEDLKEEPDIIIPRKAWGNNQMLKMFFKKNRYNKKTFPVFDYLFNNIPEMSYHLFETEFAQNDNEGLAVYTKKNSK</sequence>
<feature type="transmembrane region" description="Helical" evidence="1">
    <location>
        <begin position="248"/>
        <end position="268"/>
    </location>
</feature>
<feature type="transmembrane region" description="Helical" evidence="1">
    <location>
        <begin position="332"/>
        <end position="350"/>
    </location>
</feature>
<feature type="transmembrane region" description="Helical" evidence="1">
    <location>
        <begin position="162"/>
        <end position="179"/>
    </location>
</feature>
<reference evidence="2 3" key="1">
    <citation type="journal article" date="2016" name="Nat. Commun.">
        <title>Thousands of microbial genomes shed light on interconnected biogeochemical processes in an aquifer system.</title>
        <authorList>
            <person name="Anantharaman K."/>
            <person name="Brown C.T."/>
            <person name="Hug L.A."/>
            <person name="Sharon I."/>
            <person name="Castelle C.J."/>
            <person name="Probst A.J."/>
            <person name="Thomas B.C."/>
            <person name="Singh A."/>
            <person name="Wilkins M.J."/>
            <person name="Karaoz U."/>
            <person name="Brodie E.L."/>
            <person name="Williams K.H."/>
            <person name="Hubbard S.S."/>
            <person name="Banfield J.F."/>
        </authorList>
    </citation>
    <scope>NUCLEOTIDE SEQUENCE [LARGE SCALE GENOMIC DNA]</scope>
</reference>
<feature type="transmembrane region" description="Helical" evidence="1">
    <location>
        <begin position="301"/>
        <end position="320"/>
    </location>
</feature>